<dbReference type="Pfam" id="PF12796">
    <property type="entry name" value="Ank_2"/>
    <property type="match status" value="1"/>
</dbReference>
<dbReference type="RefSeq" id="WP_203862367.1">
    <property type="nucleotide sequence ID" value="NZ_BAAAZQ010000018.1"/>
</dbReference>
<dbReference type="SMART" id="SM00248">
    <property type="entry name" value="ANK"/>
    <property type="match status" value="3"/>
</dbReference>
<evidence type="ECO:0000256" key="1">
    <source>
        <dbReference type="ARBA" id="ARBA00022737"/>
    </source>
</evidence>
<dbReference type="PROSITE" id="PS50088">
    <property type="entry name" value="ANK_REPEAT"/>
    <property type="match status" value="3"/>
</dbReference>
<reference evidence="4 5" key="1">
    <citation type="submission" date="2021-01" db="EMBL/GenBank/DDBJ databases">
        <title>Whole genome shotgun sequence of Plantactinospora mayteni NBRC 109088.</title>
        <authorList>
            <person name="Komaki H."/>
            <person name="Tamura T."/>
        </authorList>
    </citation>
    <scope>NUCLEOTIDE SEQUENCE [LARGE SCALE GENOMIC DNA]</scope>
    <source>
        <strain evidence="4 5">NBRC 109088</strain>
    </source>
</reference>
<protein>
    <submittedName>
        <fullName evidence="4">Serine/threonine protein kinase</fullName>
    </submittedName>
</protein>
<name>A0ABQ4F2C8_9ACTN</name>
<dbReference type="Pfam" id="PF00023">
    <property type="entry name" value="Ank"/>
    <property type="match status" value="1"/>
</dbReference>
<proteinExistence type="predicted"/>
<keyword evidence="4" id="KW-0808">Transferase</keyword>
<evidence type="ECO:0000313" key="5">
    <source>
        <dbReference type="Proteomes" id="UP000621500"/>
    </source>
</evidence>
<keyword evidence="4" id="KW-0723">Serine/threonine-protein kinase</keyword>
<dbReference type="SUPFAM" id="SSF48403">
    <property type="entry name" value="Ankyrin repeat"/>
    <property type="match status" value="1"/>
</dbReference>
<dbReference type="Gene3D" id="1.25.40.20">
    <property type="entry name" value="Ankyrin repeat-containing domain"/>
    <property type="match status" value="1"/>
</dbReference>
<dbReference type="PROSITE" id="PS50297">
    <property type="entry name" value="ANK_REP_REGION"/>
    <property type="match status" value="3"/>
</dbReference>
<dbReference type="GO" id="GO:0004674">
    <property type="term" value="F:protein serine/threonine kinase activity"/>
    <property type="evidence" value="ECO:0007669"/>
    <property type="project" value="UniProtKB-KW"/>
</dbReference>
<dbReference type="InterPro" id="IPR002110">
    <property type="entry name" value="Ankyrin_rpt"/>
</dbReference>
<keyword evidence="1" id="KW-0677">Repeat</keyword>
<dbReference type="PANTHER" id="PTHR24171:SF8">
    <property type="entry name" value="BRCA1-ASSOCIATED RING DOMAIN PROTEIN 1"/>
    <property type="match status" value="1"/>
</dbReference>
<keyword evidence="5" id="KW-1185">Reference proteome</keyword>
<gene>
    <name evidence="4" type="ORF">Pma05_76440</name>
</gene>
<evidence type="ECO:0000256" key="3">
    <source>
        <dbReference type="PROSITE-ProRule" id="PRU00023"/>
    </source>
</evidence>
<evidence type="ECO:0000313" key="4">
    <source>
        <dbReference type="EMBL" id="GIH01072.1"/>
    </source>
</evidence>
<keyword evidence="2 3" id="KW-0040">ANK repeat</keyword>
<feature type="repeat" description="ANK" evidence="3">
    <location>
        <begin position="83"/>
        <end position="115"/>
    </location>
</feature>
<comment type="caution">
    <text evidence="4">The sequence shown here is derived from an EMBL/GenBank/DDBJ whole genome shotgun (WGS) entry which is preliminary data.</text>
</comment>
<feature type="repeat" description="ANK" evidence="3">
    <location>
        <begin position="48"/>
        <end position="80"/>
    </location>
</feature>
<keyword evidence="4" id="KW-0418">Kinase</keyword>
<dbReference type="InterPro" id="IPR036770">
    <property type="entry name" value="Ankyrin_rpt-contain_sf"/>
</dbReference>
<dbReference type="PANTHER" id="PTHR24171">
    <property type="entry name" value="ANKYRIN REPEAT DOMAIN-CONTAINING PROTEIN 39-RELATED"/>
    <property type="match status" value="1"/>
</dbReference>
<evidence type="ECO:0000256" key="2">
    <source>
        <dbReference type="ARBA" id="ARBA00023043"/>
    </source>
</evidence>
<dbReference type="Proteomes" id="UP000621500">
    <property type="component" value="Unassembled WGS sequence"/>
</dbReference>
<organism evidence="4 5">
    <name type="scientific">Plantactinospora mayteni</name>
    <dbReference type="NCBI Taxonomy" id="566021"/>
    <lineage>
        <taxon>Bacteria</taxon>
        <taxon>Bacillati</taxon>
        <taxon>Actinomycetota</taxon>
        <taxon>Actinomycetes</taxon>
        <taxon>Micromonosporales</taxon>
        <taxon>Micromonosporaceae</taxon>
        <taxon>Plantactinospora</taxon>
    </lineage>
</organism>
<dbReference type="EMBL" id="BONX01000064">
    <property type="protein sequence ID" value="GIH01072.1"/>
    <property type="molecule type" value="Genomic_DNA"/>
</dbReference>
<accession>A0ABQ4F2C8</accession>
<feature type="repeat" description="ANK" evidence="3">
    <location>
        <begin position="118"/>
        <end position="138"/>
    </location>
</feature>
<sequence length="153" mass="16012">MRTRRTKLGARRRKKLGKRLADAVLREDVPQVVALLAAGADPDAATPDGSTPLYRASVQGLAPVVRLLLAAGAAPDTESGHGDEGTPLTGAAAWGHTEVVRALLAYGADPDRREDAGTGATPLHWAVRGGHREAVELLRAATGSRRPDRSPCS</sequence>